<keyword evidence="2" id="KW-1185">Reference proteome</keyword>
<feature type="domain" description="Reverse transcriptase" evidence="1">
    <location>
        <begin position="325"/>
        <end position="579"/>
    </location>
</feature>
<dbReference type="Pfam" id="PF00078">
    <property type="entry name" value="RVT_1"/>
    <property type="match status" value="1"/>
</dbReference>
<dbReference type="AlphaFoldDB" id="A0A9R0E3R0"/>
<dbReference type="OrthoDB" id="5953030at2759"/>
<dbReference type="RefSeq" id="XP_050558188.1">
    <property type="nucleotide sequence ID" value="XM_050702231.1"/>
</dbReference>
<dbReference type="PANTHER" id="PTHR33332">
    <property type="entry name" value="REVERSE TRANSCRIPTASE DOMAIN-CONTAINING PROTEIN"/>
    <property type="match status" value="1"/>
</dbReference>
<dbReference type="Proteomes" id="UP000829999">
    <property type="component" value="Chromosome 21"/>
</dbReference>
<gene>
    <name evidence="3" type="primary">LOC126912056</name>
</gene>
<dbReference type="PROSITE" id="PS50878">
    <property type="entry name" value="RT_POL"/>
    <property type="match status" value="1"/>
</dbReference>
<dbReference type="SUPFAM" id="SSF56672">
    <property type="entry name" value="DNA/RNA polymerases"/>
    <property type="match status" value="1"/>
</dbReference>
<dbReference type="GeneID" id="126912056"/>
<name>A0A9R0E3R0_SPOFR</name>
<accession>A0A9R0E3R0</accession>
<protein>
    <submittedName>
        <fullName evidence="3">Uncharacterized protein LOC126912056</fullName>
    </submittedName>
</protein>
<dbReference type="GO" id="GO:0071897">
    <property type="term" value="P:DNA biosynthetic process"/>
    <property type="evidence" value="ECO:0007669"/>
    <property type="project" value="UniProtKB-ARBA"/>
</dbReference>
<evidence type="ECO:0000313" key="2">
    <source>
        <dbReference type="Proteomes" id="UP000829999"/>
    </source>
</evidence>
<dbReference type="CDD" id="cd01650">
    <property type="entry name" value="RT_nLTR_like"/>
    <property type="match status" value="1"/>
</dbReference>
<evidence type="ECO:0000259" key="1">
    <source>
        <dbReference type="PROSITE" id="PS50878"/>
    </source>
</evidence>
<proteinExistence type="predicted"/>
<organism evidence="2 3">
    <name type="scientific">Spodoptera frugiperda</name>
    <name type="common">Fall armyworm</name>
    <dbReference type="NCBI Taxonomy" id="7108"/>
    <lineage>
        <taxon>Eukaryota</taxon>
        <taxon>Metazoa</taxon>
        <taxon>Ecdysozoa</taxon>
        <taxon>Arthropoda</taxon>
        <taxon>Hexapoda</taxon>
        <taxon>Insecta</taxon>
        <taxon>Pterygota</taxon>
        <taxon>Neoptera</taxon>
        <taxon>Endopterygota</taxon>
        <taxon>Lepidoptera</taxon>
        <taxon>Glossata</taxon>
        <taxon>Ditrysia</taxon>
        <taxon>Noctuoidea</taxon>
        <taxon>Noctuidae</taxon>
        <taxon>Amphipyrinae</taxon>
        <taxon>Spodoptera</taxon>
    </lineage>
</organism>
<dbReference type="InterPro" id="IPR000477">
    <property type="entry name" value="RT_dom"/>
</dbReference>
<sequence>MGDFNTNLLHTTLRSRKLRNIIESVGLHVLPLQATHSSTGGEDTWLDLALTSSPTHVSSHGQCPAPCFSRHDLIHLSYRLKPPKPIPRVLRMRCFAKMDVDRLCRDAAELEWESQVSGASSVDDKVSVFNKLVKTLYDIHAPVKSIKVKRPPAPWMSKGVRMAMRRRNRAFRKYRRDRSEDNWVLCKSARNRCNQMIRNAKRRHILENITSSSAADIWKFLGTLGIGKQGHVELPNTIGLDDINRHFTTTSNLDRQTIRQTVDFIAGLPRRNTDSFSFSPVASGDIKKIILSIKSRAVGFDDIGRSMIIPILDYILPSITHIINFSLFSGQFPSLWRNAYVRPLPKITNPSLPSHFRPISILPFLSKVLEACAHKQFSCFIARHNLLSPLQSGFRPGHSTATALLKVTGDIREGIGETKVTIMVLIDFSNAFNAVSHDILESILSHLMVSPGALDWFRSYLRGRQQAVRNEETLSNWCALAAGVPQGGILSPLLFSIFINFITHNLQCAYHLYADDLQIYTRARPEDLSIAIDNLNKDLEAVSRWSDRFGVAVNPTKCQAIIIGSSRMMSRVVVAHLPP</sequence>
<dbReference type="InterPro" id="IPR043502">
    <property type="entry name" value="DNA/RNA_pol_sf"/>
</dbReference>
<reference evidence="3" key="1">
    <citation type="submission" date="2025-08" db="UniProtKB">
        <authorList>
            <consortium name="RefSeq"/>
        </authorList>
    </citation>
    <scope>IDENTIFICATION</scope>
    <source>
        <tissue evidence="3">Whole larval tissue</tissue>
    </source>
</reference>
<evidence type="ECO:0000313" key="3">
    <source>
        <dbReference type="RefSeq" id="XP_050558188.1"/>
    </source>
</evidence>